<dbReference type="Proteomes" id="UP000078576">
    <property type="component" value="Unassembled WGS sequence"/>
</dbReference>
<gene>
    <name evidence="1" type="ORF">VP1G_11335</name>
</gene>
<sequence>MPVHTQEPLPRLSPGIRPVQEDIVRPYELGPRHDLNAHAQDVAAVHGVGVRVAHAEGGDAGAGAVQTLLIVRLLLFDPGLEVLRGFVRRYGLACRGGGEKGAGLDADLAFERFDYDCSRGGSK</sequence>
<organism evidence="1 2">
    <name type="scientific">Cytospora mali</name>
    <name type="common">Apple Valsa canker fungus</name>
    <name type="synonym">Valsa mali</name>
    <dbReference type="NCBI Taxonomy" id="578113"/>
    <lineage>
        <taxon>Eukaryota</taxon>
        <taxon>Fungi</taxon>
        <taxon>Dikarya</taxon>
        <taxon>Ascomycota</taxon>
        <taxon>Pezizomycotina</taxon>
        <taxon>Sordariomycetes</taxon>
        <taxon>Sordariomycetidae</taxon>
        <taxon>Diaporthales</taxon>
        <taxon>Cytosporaceae</taxon>
        <taxon>Cytospora</taxon>
    </lineage>
</organism>
<dbReference type="EMBL" id="KN714800">
    <property type="protein sequence ID" value="KUI62125.1"/>
    <property type="molecule type" value="Genomic_DNA"/>
</dbReference>
<reference evidence="2" key="1">
    <citation type="submission" date="2014-12" db="EMBL/GenBank/DDBJ databases">
        <title>Genome Sequence of Valsa Canker Pathogens Uncovers a Specific Adaption of Colonization on Woody Bark.</title>
        <authorList>
            <person name="Yin Z."/>
            <person name="Liu H."/>
            <person name="Gao X."/>
            <person name="Li Z."/>
            <person name="Song N."/>
            <person name="Ke X."/>
            <person name="Dai Q."/>
            <person name="Wu Y."/>
            <person name="Sun Y."/>
            <person name="Xu J.-R."/>
            <person name="Kang Z.K."/>
            <person name="Wang L."/>
            <person name="Huang L."/>
        </authorList>
    </citation>
    <scope>NUCLEOTIDE SEQUENCE [LARGE SCALE GENOMIC DNA]</scope>
    <source>
        <strain evidence="2">SXYL134</strain>
    </source>
</reference>
<proteinExistence type="predicted"/>
<protein>
    <submittedName>
        <fullName evidence="1">Uncharacterized protein</fullName>
    </submittedName>
</protein>
<evidence type="ECO:0000313" key="1">
    <source>
        <dbReference type="EMBL" id="KUI62125.1"/>
    </source>
</evidence>
<accession>A0A194VDQ7</accession>
<evidence type="ECO:0000313" key="2">
    <source>
        <dbReference type="Proteomes" id="UP000078576"/>
    </source>
</evidence>
<dbReference type="AlphaFoldDB" id="A0A194VDQ7"/>
<name>A0A194VDQ7_CYTMA</name>
<keyword evidence="2" id="KW-1185">Reference proteome</keyword>